<sequence length="261" mass="29981">MNSNNVVNQPLSGINYLIKGAKLLRHPKLRTFVLVPLIINILIFASAFWFLFSSITDWIESYMQMLPELLSWLSYILWPIIVFSILFVFSFLFSTVANLIAAPFNGLLAEKTEILLTKQTVNDDGWQDLFKDLPRILKRECQKWLYFLPRILGCLILFWVPVIGQTIAPIVWFIFAGWMMAIQYADYPFDNHKVSFAMMRKTLGKKMTKNITFGMIVSFCTTIPVLNFIIMPIAVCGATAAWVDLYKEQALSESVTVSPQR</sequence>
<dbReference type="Pfam" id="PF07264">
    <property type="entry name" value="EI24"/>
    <property type="match status" value="1"/>
</dbReference>
<evidence type="ECO:0000256" key="5">
    <source>
        <dbReference type="ARBA" id="ARBA00022605"/>
    </source>
</evidence>
<feature type="transmembrane region" description="Helical" evidence="11">
    <location>
        <begin position="72"/>
        <end position="101"/>
    </location>
</feature>
<organism evidence="12 13">
    <name type="scientific">Psychromonas aquatilis</name>
    <dbReference type="NCBI Taxonomy" id="2005072"/>
    <lineage>
        <taxon>Bacteria</taxon>
        <taxon>Pseudomonadati</taxon>
        <taxon>Pseudomonadota</taxon>
        <taxon>Gammaproteobacteria</taxon>
        <taxon>Alteromonadales</taxon>
        <taxon>Psychromonadaceae</taxon>
        <taxon>Psychromonas</taxon>
    </lineage>
</organism>
<keyword evidence="5 11" id="KW-0028">Amino-acid biosynthesis</keyword>
<feature type="transmembrane region" description="Helical" evidence="11">
    <location>
        <begin position="170"/>
        <end position="189"/>
    </location>
</feature>
<proteinExistence type="inferred from homology"/>
<evidence type="ECO:0000256" key="1">
    <source>
        <dbReference type="ARBA" id="ARBA00004141"/>
    </source>
</evidence>
<evidence type="ECO:0000256" key="10">
    <source>
        <dbReference type="ARBA" id="ARBA00023192"/>
    </source>
</evidence>
<gene>
    <name evidence="11 12" type="primary">cysZ</name>
    <name evidence="12" type="ORF">V6256_08235</name>
</gene>
<comment type="caution">
    <text evidence="12">The sequence shown here is derived from an EMBL/GenBank/DDBJ whole genome shotgun (WGS) entry which is preliminary data.</text>
</comment>
<feature type="transmembrane region" description="Helical" evidence="11">
    <location>
        <begin position="210"/>
        <end position="243"/>
    </location>
</feature>
<dbReference type="EMBL" id="JBAKAZ010000025">
    <property type="protein sequence ID" value="MEL0629596.1"/>
    <property type="molecule type" value="Genomic_DNA"/>
</dbReference>
<keyword evidence="10 11" id="KW-0198">Cysteine biosynthesis</keyword>
<dbReference type="NCBIfam" id="NF003433">
    <property type="entry name" value="PRK04949.1"/>
    <property type="match status" value="1"/>
</dbReference>
<evidence type="ECO:0000256" key="8">
    <source>
        <dbReference type="ARBA" id="ARBA00023032"/>
    </source>
</evidence>
<keyword evidence="6 11" id="KW-0812">Transmembrane</keyword>
<dbReference type="InterPro" id="IPR059112">
    <property type="entry name" value="CysZ/EI24"/>
</dbReference>
<accession>A0ABU9GQP6</accession>
<comment type="subcellular location">
    <subcellularLocation>
        <location evidence="11">Cell inner membrane</location>
        <topology evidence="11">Multi-pass membrane protein</topology>
    </subcellularLocation>
    <subcellularLocation>
        <location evidence="1">Membrane</location>
        <topology evidence="1">Multi-pass membrane protein</topology>
    </subcellularLocation>
</comment>
<dbReference type="InterPro" id="IPR050480">
    <property type="entry name" value="CysZ-like"/>
</dbReference>
<feature type="transmembrane region" description="Helical" evidence="11">
    <location>
        <begin position="32"/>
        <end position="52"/>
    </location>
</feature>
<keyword evidence="7 11" id="KW-1133">Transmembrane helix</keyword>
<feature type="transmembrane region" description="Helical" evidence="11">
    <location>
        <begin position="144"/>
        <end position="164"/>
    </location>
</feature>
<name>A0ABU9GQP6_9GAMM</name>
<dbReference type="InterPro" id="IPR022985">
    <property type="entry name" value="Sulfate_CysZ"/>
</dbReference>
<dbReference type="PANTHER" id="PTHR37468:SF1">
    <property type="entry name" value="SULFATE TRANSPORTER CYSZ"/>
    <property type="match status" value="1"/>
</dbReference>
<protein>
    <recommendedName>
        <fullName evidence="11">Sulfate transporter CysZ</fullName>
    </recommendedName>
</protein>
<dbReference type="RefSeq" id="WP_341597660.1">
    <property type="nucleotide sequence ID" value="NZ_JBAKAZ010000025.1"/>
</dbReference>
<keyword evidence="3 11" id="KW-1003">Cell membrane</keyword>
<evidence type="ECO:0000256" key="6">
    <source>
        <dbReference type="ARBA" id="ARBA00022692"/>
    </source>
</evidence>
<reference evidence="12 13" key="1">
    <citation type="submission" date="2024-02" db="EMBL/GenBank/DDBJ databases">
        <title>Bacteria isolated from the canopy kelp, Nereocystis luetkeana.</title>
        <authorList>
            <person name="Pfister C.A."/>
            <person name="Younker I.T."/>
            <person name="Light S.H."/>
        </authorList>
    </citation>
    <scope>NUCLEOTIDE SEQUENCE [LARGE SCALE GENOMIC DNA]</scope>
    <source>
        <strain evidence="12 13">TI.1.05</strain>
    </source>
</reference>
<evidence type="ECO:0000256" key="2">
    <source>
        <dbReference type="ARBA" id="ARBA00022448"/>
    </source>
</evidence>
<comment type="function">
    <text evidence="11">High affinity, high specificity proton-dependent sulfate transporter, which mediates sulfate uptake. Provides the sulfur source for the cysteine synthesis pathway.</text>
</comment>
<dbReference type="PANTHER" id="PTHR37468">
    <property type="entry name" value="SULFATE TRANSPORTER CYSZ"/>
    <property type="match status" value="1"/>
</dbReference>
<keyword evidence="9 11" id="KW-0472">Membrane</keyword>
<evidence type="ECO:0000256" key="3">
    <source>
        <dbReference type="ARBA" id="ARBA00022475"/>
    </source>
</evidence>
<dbReference type="HAMAP" id="MF_00468">
    <property type="entry name" value="CysZ"/>
    <property type="match status" value="1"/>
</dbReference>
<keyword evidence="13" id="KW-1185">Reference proteome</keyword>
<evidence type="ECO:0000256" key="9">
    <source>
        <dbReference type="ARBA" id="ARBA00023136"/>
    </source>
</evidence>
<evidence type="ECO:0000313" key="13">
    <source>
        <dbReference type="Proteomes" id="UP001369082"/>
    </source>
</evidence>
<evidence type="ECO:0000256" key="11">
    <source>
        <dbReference type="HAMAP-Rule" id="MF_00468"/>
    </source>
</evidence>
<evidence type="ECO:0000256" key="7">
    <source>
        <dbReference type="ARBA" id="ARBA00022989"/>
    </source>
</evidence>
<keyword evidence="2 11" id="KW-0813">Transport</keyword>
<keyword evidence="8 11" id="KW-0764">Sulfate transport</keyword>
<keyword evidence="4 11" id="KW-0997">Cell inner membrane</keyword>
<comment type="similarity">
    <text evidence="11">Belongs to the CysZ family.</text>
</comment>
<evidence type="ECO:0000256" key="4">
    <source>
        <dbReference type="ARBA" id="ARBA00022519"/>
    </source>
</evidence>
<evidence type="ECO:0000313" key="12">
    <source>
        <dbReference type="EMBL" id="MEL0629596.1"/>
    </source>
</evidence>
<dbReference type="Proteomes" id="UP001369082">
    <property type="component" value="Unassembled WGS sequence"/>
</dbReference>